<dbReference type="Proteomes" id="UP000230922">
    <property type="component" value="Unassembled WGS sequence"/>
</dbReference>
<feature type="region of interest" description="Disordered" evidence="1">
    <location>
        <begin position="617"/>
        <end position="639"/>
    </location>
</feature>
<comment type="caution">
    <text evidence="2">The sequence shown here is derived from an EMBL/GenBank/DDBJ whole genome shotgun (WGS) entry which is preliminary data.</text>
</comment>
<feature type="compositionally biased region" description="Basic and acidic residues" evidence="1">
    <location>
        <begin position="386"/>
        <end position="415"/>
    </location>
</feature>
<evidence type="ECO:0000313" key="3">
    <source>
        <dbReference type="Proteomes" id="UP000230922"/>
    </source>
</evidence>
<accession>A0A2H0VBQ7</accession>
<name>A0A2H0VBQ7_9BACT</name>
<sequence length="1757" mass="191913">MKKVKIQRRSNKKKKVTAKEKLLAGVGVGSTLMGGVAGFVPQKQPVSIVGRVQRKQKGSSRDKAKSSIKDIFGIKEAKAFSVMGDVSAQEHLGLTDEREAARVLLSTGKKPDGSIASQAELNAANDIFYQRSNYPQISVVRTTGTVIGRGASTTPVVRQEEEKQEKATVIVPSRTISAGIGRNETATPPPVVEPQQQEQQQKKMEAVRQIVPFSRVNDVVKSANTILWTHLSEAEQDAVKVYLQSNSSALTEKDFSTFTPGSVFAWALGMGTSTSLNDAGKSLGFTTYENGQFAKVQQKQQQPVVQLEQEKKAEPAVEFLAEKKQEKSAPEPIRQRKQDDDDGGGEEIKQQPAIQLQQEKKAEPIAVTRTTGTVIGRGSFTTPVARQEEEKQQEQQQKKMEQVEKAETREEKVIEDPVVNISDQEPAIVTSRSVGGGVGRREEATPAPTVEFLVEKKQEKTAPEQVMQQKQDDDDEGGKQQPAIQLEQEKKAEPIAVTRTTGTVIGRGSSVAPTVSAARINNIINSANTTSWGSLSSEEISAVETYLQSNGSALVAKNFSTFKPGSVFAWALGMGTSASLNGAAESLGFTTYENGEFTKRQQEKTTVIVPSRTIGAGIGRNKRATPPPVVEKSGEDTHRNKTLSETLQEDSILKYEDDYLLTNINAVIYTGTEDIPDDQLIRIGEKIQLIPESVNSKSVLAFMLGLGDGSDGKMTREGNDGKMYKLEGPVWQLQREKNFNDYIESNEPAEIYDTSGVKYEVKFSNTQYGTPQAEVQFQGKIIVIRSGQIAYKDSRGNFVDASGLLPKEVIQQIFIKLPNQLPPRSEKGHVSFSGLRVHEPLFNGELRVGYAGQFISEPQIEQNEKGEIVAVSGKVNGVLTSLVKTGNGWIKVSGNSRVSLLGETFATNLILEDAEIFKDNLERIMGVKGIGKDGEQIIIKASGDAVNLNNAKDFEIISAGANRPNLFHIVQDGVIIDVTTSAGVKAYEYAKMHNLSGYKITYENNLGVITLGQGNTQRRIVFDSQGEFIERRLENITNDLGIKISYSSEGAAIVNYGEAVLINPQIITNAQGLRVSITGKTQDGKNVNLKKSGNIWVEILEVSKNNYEVNILGPEGQRKQRLINSKIINLENGITGVVGSLGEGDDLVFDFNLNNKVNDFTNIEGLSIMSVANNNGEYLLVRGNTVLGNLNESGRQAFEYARNNGLEGLALNTYGNGFSSLSWEQSGARQTSYFDDSGIVKQGIIPLLEESVNYSEALSSDVLDALHPDGDYLIKLTDKPNAYLTSRENVNALVNSNQLLAGFYATPENLQEIVNQMNAKGFADDDKLFDFLEEQNLVKEGDDGEYFLVDSIKQTGLLVTDSKSETFVHEVDHMDFFSNPDYKKQVFEEIQNLPPEKQVALYAVLVGRGYDTLSVNPQEKQKFDTFITEMHAHMVAGQWNNLEIETVQNSTDLVGVMEYIKELVKPNLFDSETEVKVGLSNNGKAIIVQVGEIFHYWDLSKLEGELALPSALTSNPIFTTMAIDEGEGMVTFQQGNLGFGFDILEDTGKVALKVVSVMNKNGFSYLFLNDVEVIENKGKPLWFSGKDQNGREAIVSINGRGRVVYDESKGQYVGILENQDHEIVIQWVLSEESMNDNNLTHITGKLINPATGEVTGDEIQISLEGLNGISGIKEISRNPQTGEITTIIRDADGNPQLIINDSGIHNPNDGWGGNNPFDAGISGGGSTFGMTDLQEMLANRGGGGANGPQTRTGGGGG</sequence>
<dbReference type="EMBL" id="PFAK01000009">
    <property type="protein sequence ID" value="PIR96523.1"/>
    <property type="molecule type" value="Genomic_DNA"/>
</dbReference>
<feature type="region of interest" description="Disordered" evidence="1">
    <location>
        <begin position="454"/>
        <end position="492"/>
    </location>
</feature>
<reference evidence="3" key="1">
    <citation type="submission" date="2017-09" db="EMBL/GenBank/DDBJ databases">
        <title>Depth-based differentiation of microbial function through sediment-hosted aquifers and enrichment of novel symbionts in the deep terrestrial subsurface.</title>
        <authorList>
            <person name="Probst A.J."/>
            <person name="Ladd B."/>
            <person name="Jarett J.K."/>
            <person name="Geller-Mcgrath D.E."/>
            <person name="Sieber C.M.K."/>
            <person name="Emerson J.B."/>
            <person name="Anantharaman K."/>
            <person name="Thomas B.C."/>
            <person name="Malmstrom R."/>
            <person name="Stieglmeier M."/>
            <person name="Klingl A."/>
            <person name="Woyke T."/>
            <person name="Ryan C.M."/>
            <person name="Banfield J.F."/>
        </authorList>
    </citation>
    <scope>NUCLEOTIDE SEQUENCE [LARGE SCALE GENOMIC DNA]</scope>
</reference>
<feature type="compositionally biased region" description="Low complexity" evidence="1">
    <location>
        <begin position="367"/>
        <end position="378"/>
    </location>
</feature>
<feature type="compositionally biased region" description="Basic and acidic residues" evidence="1">
    <location>
        <begin position="321"/>
        <end position="339"/>
    </location>
</feature>
<proteinExistence type="predicted"/>
<organism evidence="2 3">
    <name type="scientific">Candidatus Doudnabacteria bacterium CG10_big_fil_rev_8_21_14_0_10_42_18</name>
    <dbReference type="NCBI Taxonomy" id="1974552"/>
    <lineage>
        <taxon>Bacteria</taxon>
        <taxon>Candidatus Doudnaibacteriota</taxon>
    </lineage>
</organism>
<evidence type="ECO:0000313" key="2">
    <source>
        <dbReference type="EMBL" id="PIR96523.1"/>
    </source>
</evidence>
<evidence type="ECO:0000256" key="1">
    <source>
        <dbReference type="SAM" id="MobiDB-lite"/>
    </source>
</evidence>
<gene>
    <name evidence="2" type="ORF">COT92_00640</name>
</gene>
<feature type="region of interest" description="Disordered" evidence="1">
    <location>
        <begin position="321"/>
        <end position="418"/>
    </location>
</feature>
<protein>
    <submittedName>
        <fullName evidence="2">Uncharacterized protein</fullName>
    </submittedName>
</protein>